<dbReference type="EMBL" id="JAROCY010000024">
    <property type="protein sequence ID" value="MDF8335308.1"/>
    <property type="molecule type" value="Genomic_DNA"/>
</dbReference>
<evidence type="ECO:0000256" key="1">
    <source>
        <dbReference type="ARBA" id="ARBA00006484"/>
    </source>
</evidence>
<organism evidence="3 4">
    <name type="scientific">Novosphingobium cyanobacteriorum</name>
    <dbReference type="NCBI Taxonomy" id="3024215"/>
    <lineage>
        <taxon>Bacteria</taxon>
        <taxon>Pseudomonadati</taxon>
        <taxon>Pseudomonadota</taxon>
        <taxon>Alphaproteobacteria</taxon>
        <taxon>Sphingomonadales</taxon>
        <taxon>Sphingomonadaceae</taxon>
        <taxon>Novosphingobium</taxon>
    </lineage>
</organism>
<evidence type="ECO:0000256" key="2">
    <source>
        <dbReference type="ARBA" id="ARBA00023002"/>
    </source>
</evidence>
<gene>
    <name evidence="3" type="ORF">POM99_19050</name>
</gene>
<name>A0ABT6CN16_9SPHN</name>
<evidence type="ECO:0000313" key="4">
    <source>
        <dbReference type="Proteomes" id="UP001222770"/>
    </source>
</evidence>
<dbReference type="PANTHER" id="PTHR24321">
    <property type="entry name" value="DEHYDROGENASES, SHORT CHAIN"/>
    <property type="match status" value="1"/>
</dbReference>
<dbReference type="PROSITE" id="PS00061">
    <property type="entry name" value="ADH_SHORT"/>
    <property type="match status" value="1"/>
</dbReference>
<keyword evidence="4" id="KW-1185">Reference proteome</keyword>
<dbReference type="PRINTS" id="PR00080">
    <property type="entry name" value="SDRFAMILY"/>
</dbReference>
<dbReference type="InterPro" id="IPR036291">
    <property type="entry name" value="NAD(P)-bd_dom_sf"/>
</dbReference>
<dbReference type="InterPro" id="IPR020904">
    <property type="entry name" value="Sc_DH/Rdtase_CS"/>
</dbReference>
<reference evidence="3 4" key="1">
    <citation type="submission" date="2023-03" db="EMBL/GenBank/DDBJ databases">
        <title>Novosphingobium cyanobacteriorum sp. nov., isolated from a eutrophic reservoir during the Microcystis bloom period.</title>
        <authorList>
            <person name="Kang M."/>
            <person name="Le V."/>
            <person name="Ko S.-R."/>
            <person name="Lee S.-A."/>
            <person name="Ahn C.-Y."/>
        </authorList>
    </citation>
    <scope>NUCLEOTIDE SEQUENCE [LARGE SCALE GENOMIC DNA]</scope>
    <source>
        <strain evidence="3 4">HBC54</strain>
    </source>
</reference>
<dbReference type="SUPFAM" id="SSF51735">
    <property type="entry name" value="NAD(P)-binding Rossmann-fold domains"/>
    <property type="match status" value="1"/>
</dbReference>
<sequence length="260" mass="26367">MSLERLLRLDGKVFAVTGAGQGIGRAVVRLFVEAGARVAAIDIAARGLEALAAEVPGITPYVCDISAEPQVEDCFARILGDHGKLHGIVHAAAIFPKRAFVTMTAAQWDELHAVNTRGSFLVLREAVKAIRPGGEGGAIVNVSSASGERALVHHNSAYGASKAALTNLTRSVAVEVGGDGIRVNAVLPGGVMTEGAAAATAKMAADGLATTGPIMAPGRLPLGRAAQPEEIAAACLFLAGPASAYITGQTLAVDGGFLVS</sequence>
<protein>
    <submittedName>
        <fullName evidence="3">SDR family oxidoreductase</fullName>
    </submittedName>
</protein>
<keyword evidence="2" id="KW-0560">Oxidoreductase</keyword>
<proteinExistence type="inferred from homology"/>
<dbReference type="PANTHER" id="PTHR24321:SF8">
    <property type="entry name" value="ESTRADIOL 17-BETA-DEHYDROGENASE 8-RELATED"/>
    <property type="match status" value="1"/>
</dbReference>
<dbReference type="Proteomes" id="UP001222770">
    <property type="component" value="Unassembled WGS sequence"/>
</dbReference>
<accession>A0ABT6CN16</accession>
<dbReference type="Pfam" id="PF13561">
    <property type="entry name" value="adh_short_C2"/>
    <property type="match status" value="1"/>
</dbReference>
<dbReference type="RefSeq" id="WP_277280273.1">
    <property type="nucleotide sequence ID" value="NZ_JAROCY010000024.1"/>
</dbReference>
<comment type="similarity">
    <text evidence="1">Belongs to the short-chain dehydrogenases/reductases (SDR) family.</text>
</comment>
<comment type="caution">
    <text evidence="3">The sequence shown here is derived from an EMBL/GenBank/DDBJ whole genome shotgun (WGS) entry which is preliminary data.</text>
</comment>
<dbReference type="CDD" id="cd05233">
    <property type="entry name" value="SDR_c"/>
    <property type="match status" value="1"/>
</dbReference>
<dbReference type="Gene3D" id="3.40.50.720">
    <property type="entry name" value="NAD(P)-binding Rossmann-like Domain"/>
    <property type="match status" value="1"/>
</dbReference>
<evidence type="ECO:0000313" key="3">
    <source>
        <dbReference type="EMBL" id="MDF8335308.1"/>
    </source>
</evidence>
<dbReference type="InterPro" id="IPR002347">
    <property type="entry name" value="SDR_fam"/>
</dbReference>
<dbReference type="PRINTS" id="PR00081">
    <property type="entry name" value="GDHRDH"/>
</dbReference>